<dbReference type="RefSeq" id="WP_223987120.1">
    <property type="nucleotide sequence ID" value="NZ_CAJZAG010000004.1"/>
</dbReference>
<dbReference type="Proteomes" id="UP000706525">
    <property type="component" value="Unassembled WGS sequence"/>
</dbReference>
<keyword evidence="1" id="KW-1133">Transmembrane helix</keyword>
<feature type="domain" description="DUF637" evidence="2">
    <location>
        <begin position="254"/>
        <end position="427"/>
    </location>
</feature>
<evidence type="ECO:0000256" key="1">
    <source>
        <dbReference type="SAM" id="Phobius"/>
    </source>
</evidence>
<proteinExistence type="predicted"/>
<comment type="caution">
    <text evidence="3">The sequence shown here is derived from an EMBL/GenBank/DDBJ whole genome shotgun (WGS) entry which is preliminary data.</text>
</comment>
<accession>A0ABM8WTL9</accession>
<sequence>MYNNAADYAKANHIALGQALTDDQVKALDAPMLWYVEQAVPDPRCTAASSVCPSVNALVPQVYLPEGYAQALSLPTGGTISGDNIKIAVDGQLRNTGQVVANDTLTVKAGSIDLSPNVVSIGTNAYKAQGGWNVVTGTVVQPGGFLSAMHMDIEADSIRAINDAFRITRADGSVDADASAALVAQLKESLGLNYVEGTVADDIHTQFIKEKKGLGVIGQIVAMVAAVAASIVTAGAAAAAMGVALSSMTLGQAMMVAALSSMAGSMASQIVSGQGLNFGKIAQAGLIGAVTAGLTNGITFDGSSFGVSEWGQSLKNTNTLANLAGSNSAGGVLQAAKDGATGTIYQQAVGMIGTGLINAGVSTAFNGGSFGQALLNNLVAQAAALGAKGIGGATDALTLENVASHAALGCAAQSAMGGDCASGAIGGATSAIVAPVVRDGLYGGGESVTTTFNADGTITTTTSYNNPAYNAMTAAIAMLAGGGLAAALGQNANAAAGAAQNEALNNALSGKQLTEKGKELAAAKSPEERQEITEKFDGLDRAQTKVYTDLTDAKDALALATSPEERAAALQKLEQAVVRASELYSEFNAANDAGGKNAIGAALLGASLELQKNGGTLTAEQRQALAQTFSQIGTALGAYEGSLFSGNTNLARAVQALVDGITGTGAVGSAISGSVANANFAQSSINSTGTFSPEGVIKYSQLAGVKISTVDDLAEAITKGLVRPSQLPVDYVVSQDGTKLILNTRTSVALFRAGIPQSQWYGANKTGMQVPDMPAGTTFDDLAAAQLTRNNLPPTGTSNPPGGVR</sequence>
<gene>
    <name evidence="3" type="ORF">LMG32289_02164</name>
</gene>
<evidence type="ECO:0000313" key="3">
    <source>
        <dbReference type="EMBL" id="CAG9170824.1"/>
    </source>
</evidence>
<name>A0ABM8WTL9_9BURK</name>
<keyword evidence="1" id="KW-0812">Transmembrane</keyword>
<protein>
    <recommendedName>
        <fullName evidence="2">DUF637 domain-containing protein</fullName>
    </recommendedName>
</protein>
<dbReference type="Pfam" id="PF04830">
    <property type="entry name" value="DUF637"/>
    <property type="match status" value="1"/>
</dbReference>
<dbReference type="InterPro" id="IPR006915">
    <property type="entry name" value="DUF637_hemagglutn_put"/>
</dbReference>
<evidence type="ECO:0000313" key="4">
    <source>
        <dbReference type="Proteomes" id="UP000706525"/>
    </source>
</evidence>
<dbReference type="EMBL" id="CAJZAG010000004">
    <property type="protein sequence ID" value="CAG9170824.1"/>
    <property type="molecule type" value="Genomic_DNA"/>
</dbReference>
<reference evidence="3 4" key="1">
    <citation type="submission" date="2021-08" db="EMBL/GenBank/DDBJ databases">
        <authorList>
            <person name="Peeters C."/>
        </authorList>
    </citation>
    <scope>NUCLEOTIDE SEQUENCE [LARGE SCALE GENOMIC DNA]</scope>
    <source>
        <strain evidence="3 4">LMG 32289</strain>
    </source>
</reference>
<feature type="transmembrane region" description="Helical" evidence="1">
    <location>
        <begin position="213"/>
        <end position="232"/>
    </location>
</feature>
<organism evidence="3 4">
    <name type="scientific">Cupriavidus pampae</name>
    <dbReference type="NCBI Taxonomy" id="659251"/>
    <lineage>
        <taxon>Bacteria</taxon>
        <taxon>Pseudomonadati</taxon>
        <taxon>Pseudomonadota</taxon>
        <taxon>Betaproteobacteria</taxon>
        <taxon>Burkholderiales</taxon>
        <taxon>Burkholderiaceae</taxon>
        <taxon>Cupriavidus</taxon>
    </lineage>
</organism>
<keyword evidence="1" id="KW-0472">Membrane</keyword>
<keyword evidence="4" id="KW-1185">Reference proteome</keyword>
<evidence type="ECO:0000259" key="2">
    <source>
        <dbReference type="Pfam" id="PF04830"/>
    </source>
</evidence>